<dbReference type="InterPro" id="IPR053185">
    <property type="entry name" value="SET_domain_protein"/>
</dbReference>
<accession>A0A8H4R4X8</accession>
<dbReference type="PANTHER" id="PTHR47332">
    <property type="entry name" value="SET DOMAIN-CONTAINING PROTEIN 5"/>
    <property type="match status" value="1"/>
</dbReference>
<feature type="compositionally biased region" description="Low complexity" evidence="1">
    <location>
        <begin position="63"/>
        <end position="75"/>
    </location>
</feature>
<feature type="region of interest" description="Disordered" evidence="1">
    <location>
        <begin position="95"/>
        <end position="199"/>
    </location>
</feature>
<dbReference type="Proteomes" id="UP000521872">
    <property type="component" value="Unassembled WGS sequence"/>
</dbReference>
<dbReference type="PANTHER" id="PTHR47332:SF2">
    <property type="entry name" value="SET-6"/>
    <property type="match status" value="1"/>
</dbReference>
<proteinExistence type="predicted"/>
<keyword evidence="3" id="KW-1185">Reference proteome</keyword>
<evidence type="ECO:0000313" key="2">
    <source>
        <dbReference type="EMBL" id="KAF4622488.1"/>
    </source>
</evidence>
<evidence type="ECO:0000313" key="3">
    <source>
        <dbReference type="Proteomes" id="UP000521872"/>
    </source>
</evidence>
<feature type="compositionally biased region" description="Low complexity" evidence="1">
    <location>
        <begin position="16"/>
        <end position="40"/>
    </location>
</feature>
<comment type="caution">
    <text evidence="2">The sequence shown here is derived from an EMBL/GenBank/DDBJ whole genome shotgun (WGS) entry which is preliminary data.</text>
</comment>
<sequence>MSREYYKFPPLPTQASSTTSTISSSASRSRRTVSFTSTSTVNESDTSTIVCDAENGEDYYEGTSISTSHSGSSSTPRPRIKKSVTFSQVDHVISFDNPRKSRSTGIPSVFPSQLKRRLPFSTSPPRITPDGSTVYPRGRDSPTRSSKRKSSSSPDSSPTAACGGHREPHGGGYIGSSPPSSSSSTTLIDSPRSPRIQDTMGALPGEAIIFPPWPDPHPEFCNQINASVRKYLGLATFDFADHIKERTYILKSLPVSAHHSCVTLLDSGVDGLVSSMTPKQVPGYSMQASTEKKFVVKETPVGSSMGLGMFALVNMPNNTLMDAEHPVIITPYVIGVHVSTAEIYQLIFGKLGMDVQMAFSELCGSRKDGKAKSDSLYESIMKANSLPVELPVLDPGDRRAELPCHRALFLNASRINHR</sequence>
<feature type="region of interest" description="Disordered" evidence="1">
    <location>
        <begin position="1"/>
        <end position="82"/>
    </location>
</feature>
<protein>
    <submittedName>
        <fullName evidence="2">Uncharacterized protein</fullName>
    </submittedName>
</protein>
<organism evidence="2 3">
    <name type="scientific">Agrocybe pediades</name>
    <dbReference type="NCBI Taxonomy" id="84607"/>
    <lineage>
        <taxon>Eukaryota</taxon>
        <taxon>Fungi</taxon>
        <taxon>Dikarya</taxon>
        <taxon>Basidiomycota</taxon>
        <taxon>Agaricomycotina</taxon>
        <taxon>Agaricomycetes</taxon>
        <taxon>Agaricomycetidae</taxon>
        <taxon>Agaricales</taxon>
        <taxon>Agaricineae</taxon>
        <taxon>Strophariaceae</taxon>
        <taxon>Agrocybe</taxon>
    </lineage>
</organism>
<evidence type="ECO:0000256" key="1">
    <source>
        <dbReference type="SAM" id="MobiDB-lite"/>
    </source>
</evidence>
<reference evidence="2 3" key="1">
    <citation type="submission" date="2019-12" db="EMBL/GenBank/DDBJ databases">
        <authorList>
            <person name="Floudas D."/>
            <person name="Bentzer J."/>
            <person name="Ahren D."/>
            <person name="Johansson T."/>
            <person name="Persson P."/>
            <person name="Tunlid A."/>
        </authorList>
    </citation>
    <scope>NUCLEOTIDE SEQUENCE [LARGE SCALE GENOMIC DNA]</scope>
    <source>
        <strain evidence="2 3">CBS 102.39</strain>
    </source>
</reference>
<name>A0A8H4R4X8_9AGAR</name>
<gene>
    <name evidence="2" type="ORF">D9613_009084</name>
</gene>
<dbReference type="AlphaFoldDB" id="A0A8H4R4X8"/>
<dbReference type="EMBL" id="JAACJL010000002">
    <property type="protein sequence ID" value="KAF4622488.1"/>
    <property type="molecule type" value="Genomic_DNA"/>
</dbReference>